<gene>
    <name evidence="1" type="ORF">CWE10_17995</name>
</gene>
<sequence length="35" mass="3574">EVTPVVAVDGRPIGDGKVGPVVRALQQAYRAAARG</sequence>
<keyword evidence="1" id="KW-0808">Transferase</keyword>
<evidence type="ECO:0000313" key="1">
    <source>
        <dbReference type="EMBL" id="MBY6278033.1"/>
    </source>
</evidence>
<accession>A0A953LI82</accession>
<comment type="caution">
    <text evidence="1">The sequence shown here is derived from an EMBL/GenBank/DDBJ whole genome shotgun (WGS) entry which is preliminary data.</text>
</comment>
<dbReference type="GO" id="GO:0008483">
    <property type="term" value="F:transaminase activity"/>
    <property type="evidence" value="ECO:0007669"/>
    <property type="project" value="UniProtKB-KW"/>
</dbReference>
<dbReference type="SUPFAM" id="SSF56752">
    <property type="entry name" value="D-aminoacid aminotransferase-like PLP-dependent enzymes"/>
    <property type="match status" value="1"/>
</dbReference>
<evidence type="ECO:0000313" key="2">
    <source>
        <dbReference type="Proteomes" id="UP000732377"/>
    </source>
</evidence>
<protein>
    <submittedName>
        <fullName evidence="1">D-amino acid aminotransferase</fullName>
    </submittedName>
</protein>
<feature type="non-terminal residue" evidence="1">
    <location>
        <position position="1"/>
    </location>
</feature>
<dbReference type="InterPro" id="IPR043132">
    <property type="entry name" value="BCAT-like_C"/>
</dbReference>
<dbReference type="AlphaFoldDB" id="A0A953LI82"/>
<dbReference type="Gene3D" id="3.20.10.10">
    <property type="entry name" value="D-amino Acid Aminotransferase, subunit A, domain 2"/>
    <property type="match status" value="1"/>
</dbReference>
<organism evidence="1 2">
    <name type="scientific">Symbiobacterium thermophilum</name>
    <dbReference type="NCBI Taxonomy" id="2734"/>
    <lineage>
        <taxon>Bacteria</taxon>
        <taxon>Bacillati</taxon>
        <taxon>Bacillota</taxon>
        <taxon>Clostridia</taxon>
        <taxon>Eubacteriales</taxon>
        <taxon>Symbiobacteriaceae</taxon>
        <taxon>Symbiobacterium</taxon>
    </lineage>
</organism>
<name>A0A953LI82_SYMTR</name>
<dbReference type="Proteomes" id="UP000732377">
    <property type="component" value="Unassembled WGS sequence"/>
</dbReference>
<dbReference type="EMBL" id="PIUK01000317">
    <property type="protein sequence ID" value="MBY6278033.1"/>
    <property type="molecule type" value="Genomic_DNA"/>
</dbReference>
<reference evidence="1" key="1">
    <citation type="submission" date="2017-11" db="EMBL/GenBank/DDBJ databases">
        <title>Three new genomes from thermophilic consortium.</title>
        <authorList>
            <person name="Quaggio R."/>
            <person name="Amgarten D."/>
            <person name="Setubal J.C."/>
        </authorList>
    </citation>
    <scope>NUCLEOTIDE SEQUENCE</scope>
    <source>
        <strain evidence="1">ZCTH01-B2</strain>
    </source>
</reference>
<dbReference type="InterPro" id="IPR036038">
    <property type="entry name" value="Aminotransferase-like"/>
</dbReference>
<proteinExistence type="predicted"/>
<keyword evidence="1" id="KW-0032">Aminotransferase</keyword>